<evidence type="ECO:0000313" key="2">
    <source>
        <dbReference type="EMBL" id="TKR69722.1"/>
    </source>
</evidence>
<evidence type="ECO:0000256" key="1">
    <source>
        <dbReference type="SAM" id="Coils"/>
    </source>
</evidence>
<name>A0A4U5MKA7_STECR</name>
<sequence length="456" mass="53764">MACHQFCFKGAELKHAQGTIEALQQETNLLKDQHATEINRLYDMWHIERKEHVKWNTAHREDVAARKQETQDFKDQLAVKDEDIEQLKDSVAAKDQKMKTFREEVQAQIEATMDKLNAARNTGLEEKKWFQGQISTLEQEMAHKDSALDYVRRQYSNLDHSFHVLNMENEQKVKKLQEKLCAYEAESQDDTMEVQLATLTQAFDDVCMKLEAKMQTSHDSEDVQEILGQNIDLEDRLEAYEVSYKQLQLELRQNQIESQKNVEKAEEKATFYKDQLNTVTINYEKRMKMFLEERQDFEKQRYMAQEKLEEELWKRNIEATLLSQDLEEAQKEVQKLMVKHQAAEIQIKNFEEEASNDYKQQVEMQKFQIVDLENQLEAVQKEAKNQLVRQKAAEEKWANEASIRIAELEEKCAAEARKAAEAVAETQKLKKTKEEAAERRRTQLQCIKELAKRYEI</sequence>
<dbReference type="STRING" id="34508.A0A4U5MKA7"/>
<feature type="coiled-coil region" evidence="1">
    <location>
        <begin position="84"/>
        <end position="122"/>
    </location>
</feature>
<feature type="coiled-coil region" evidence="1">
    <location>
        <begin position="319"/>
        <end position="439"/>
    </location>
</feature>
<dbReference type="EMBL" id="AZBU02000007">
    <property type="protein sequence ID" value="TKR69722.1"/>
    <property type="molecule type" value="Genomic_DNA"/>
</dbReference>
<protein>
    <submittedName>
        <fullName evidence="2">Uncharacterized protein</fullName>
    </submittedName>
</protein>
<feature type="coiled-coil region" evidence="1">
    <location>
        <begin position="230"/>
        <end position="282"/>
    </location>
</feature>
<evidence type="ECO:0000313" key="3">
    <source>
        <dbReference type="Proteomes" id="UP000298663"/>
    </source>
</evidence>
<keyword evidence="1" id="KW-0175">Coiled coil</keyword>
<dbReference type="AlphaFoldDB" id="A0A4U5MKA7"/>
<keyword evidence="3" id="KW-1185">Reference proteome</keyword>
<reference evidence="2 3" key="1">
    <citation type="journal article" date="2015" name="Genome Biol.">
        <title>Comparative genomics of Steinernema reveals deeply conserved gene regulatory networks.</title>
        <authorList>
            <person name="Dillman A.R."/>
            <person name="Macchietto M."/>
            <person name="Porter C.F."/>
            <person name="Rogers A."/>
            <person name="Williams B."/>
            <person name="Antoshechkin I."/>
            <person name="Lee M.M."/>
            <person name="Goodwin Z."/>
            <person name="Lu X."/>
            <person name="Lewis E.E."/>
            <person name="Goodrich-Blair H."/>
            <person name="Stock S.P."/>
            <person name="Adams B.J."/>
            <person name="Sternberg P.W."/>
            <person name="Mortazavi A."/>
        </authorList>
    </citation>
    <scope>NUCLEOTIDE SEQUENCE [LARGE SCALE GENOMIC DNA]</scope>
    <source>
        <strain evidence="2 3">ALL</strain>
    </source>
</reference>
<comment type="caution">
    <text evidence="2">The sequence shown here is derived from an EMBL/GenBank/DDBJ whole genome shotgun (WGS) entry which is preliminary data.</text>
</comment>
<proteinExistence type="predicted"/>
<gene>
    <name evidence="2" type="ORF">L596_021840</name>
</gene>
<dbReference type="Proteomes" id="UP000298663">
    <property type="component" value="Unassembled WGS sequence"/>
</dbReference>
<accession>A0A4U5MKA7</accession>
<organism evidence="2 3">
    <name type="scientific">Steinernema carpocapsae</name>
    <name type="common">Entomopathogenic nematode</name>
    <dbReference type="NCBI Taxonomy" id="34508"/>
    <lineage>
        <taxon>Eukaryota</taxon>
        <taxon>Metazoa</taxon>
        <taxon>Ecdysozoa</taxon>
        <taxon>Nematoda</taxon>
        <taxon>Chromadorea</taxon>
        <taxon>Rhabditida</taxon>
        <taxon>Tylenchina</taxon>
        <taxon>Panagrolaimomorpha</taxon>
        <taxon>Strongyloidoidea</taxon>
        <taxon>Steinernematidae</taxon>
        <taxon>Steinernema</taxon>
    </lineage>
</organism>
<reference evidence="2 3" key="2">
    <citation type="journal article" date="2019" name="G3 (Bethesda)">
        <title>Hybrid Assembly of the Genome of the Entomopathogenic Nematode Steinernema carpocapsae Identifies the X-Chromosome.</title>
        <authorList>
            <person name="Serra L."/>
            <person name="Macchietto M."/>
            <person name="Macias-Munoz A."/>
            <person name="McGill C.J."/>
            <person name="Rodriguez I.M."/>
            <person name="Rodriguez B."/>
            <person name="Murad R."/>
            <person name="Mortazavi A."/>
        </authorList>
    </citation>
    <scope>NUCLEOTIDE SEQUENCE [LARGE SCALE GENOMIC DNA]</scope>
    <source>
        <strain evidence="2 3">ALL</strain>
    </source>
</reference>